<dbReference type="Proteomes" id="UP001331561">
    <property type="component" value="Unassembled WGS sequence"/>
</dbReference>
<feature type="transmembrane region" description="Helical" evidence="14">
    <location>
        <begin position="148"/>
        <end position="167"/>
    </location>
</feature>
<feature type="transmembrane region" description="Helical" evidence="14">
    <location>
        <begin position="483"/>
        <end position="509"/>
    </location>
</feature>
<dbReference type="PANTHER" id="PTHR13285">
    <property type="entry name" value="ACYLTRANSFERASE"/>
    <property type="match status" value="1"/>
</dbReference>
<keyword evidence="6 13" id="KW-0808">Transferase</keyword>
<evidence type="ECO:0000256" key="7">
    <source>
        <dbReference type="ARBA" id="ARBA00022692"/>
    </source>
</evidence>
<dbReference type="PANTHER" id="PTHR13285:SF23">
    <property type="entry name" value="TEICHOIC ACID D-ALANYLTRANSFERASE"/>
    <property type="match status" value="1"/>
</dbReference>
<reference evidence="15 16" key="1">
    <citation type="submission" date="2024-01" db="EMBL/GenBank/DDBJ databases">
        <title>Uliginosibacterium soil sp. nov.</title>
        <authorList>
            <person name="Lv Y."/>
        </authorList>
    </citation>
    <scope>NUCLEOTIDE SEQUENCE [LARGE SCALE GENOMIC DNA]</scope>
    <source>
        <strain evidence="15 16">H3</strain>
    </source>
</reference>
<dbReference type="RefSeq" id="WP_327600171.1">
    <property type="nucleotide sequence ID" value="NZ_JAYXHS010000003.1"/>
</dbReference>
<proteinExistence type="inferred from homology"/>
<evidence type="ECO:0000256" key="13">
    <source>
        <dbReference type="PIRNR" id="PIRNR016636"/>
    </source>
</evidence>
<organism evidence="15 16">
    <name type="scientific">Uliginosibacterium silvisoli</name>
    <dbReference type="NCBI Taxonomy" id="3114758"/>
    <lineage>
        <taxon>Bacteria</taxon>
        <taxon>Pseudomonadati</taxon>
        <taxon>Pseudomonadota</taxon>
        <taxon>Betaproteobacteria</taxon>
        <taxon>Rhodocyclales</taxon>
        <taxon>Zoogloeaceae</taxon>
        <taxon>Uliginosibacterium</taxon>
    </lineage>
</organism>
<evidence type="ECO:0000256" key="5">
    <source>
        <dbReference type="ARBA" id="ARBA00022475"/>
    </source>
</evidence>
<keyword evidence="8" id="KW-0016">Alginate biosynthesis</keyword>
<dbReference type="PIRSF" id="PIRSF016636">
    <property type="entry name" value="AlgI_DltB"/>
    <property type="match status" value="1"/>
</dbReference>
<sequence>MLFNSVVFIFLFLPITVAGYFFLARFGRRPALGWLISASLFFYAWWSVAFLPLLLGSILFNYGMSELIGRTQRPRLQNAFLTLAIVVDLGALAYYKYLFAIVQTLNAHLGLSMHFDEIALPIGISFFTFTQIGYLLDVKQGMTEERGFLSYIMFVTFFPHLVAGPILHNREMMPQYADEKTYRVSASNISIGLALLVMGLAKKTLLADPHSAAVASGFAHTGALSAGEAWHVVLSYSLQLYFDFSGYSDMAIGLARIFNVTFPVNFNSPFKSTSIIEYWQRWHITLTNYLNLYLYNPIAMKVSRWRMERDLDVSRKALATPGGFAAMVLFPTFATMGIAGVWHGAGLQFLIFGLMHATYLSINNAWRVYRAPAKKATKGQPEPAWKRPVKVLLTYLSVVIAVIFFRAPSTEAALQMLSAMLGANGLGSFGGASFSRAELLVMLLSYFIIWGLPNTQQILVQHAPVLEKVTAGRPAWLQWKPTAAWAAGLGVLAACAILATGGTSEFLYFQF</sequence>
<dbReference type="InterPro" id="IPR024194">
    <property type="entry name" value="Ac/AlaTfrase_AlgI/DltB"/>
</dbReference>
<keyword evidence="7 14" id="KW-0812">Transmembrane</keyword>
<feature type="transmembrane region" description="Helical" evidence="14">
    <location>
        <begin position="118"/>
        <end position="136"/>
    </location>
</feature>
<evidence type="ECO:0000256" key="6">
    <source>
        <dbReference type="ARBA" id="ARBA00022679"/>
    </source>
</evidence>
<evidence type="ECO:0000256" key="10">
    <source>
        <dbReference type="ARBA" id="ARBA00023136"/>
    </source>
</evidence>
<evidence type="ECO:0000313" key="16">
    <source>
        <dbReference type="Proteomes" id="UP001331561"/>
    </source>
</evidence>
<dbReference type="InterPro" id="IPR051085">
    <property type="entry name" value="MB_O-acyltransferase"/>
</dbReference>
<keyword evidence="9 14" id="KW-1133">Transmembrane helix</keyword>
<dbReference type="PIRSF" id="PIRSF500217">
    <property type="entry name" value="AlgI"/>
    <property type="match status" value="1"/>
</dbReference>
<gene>
    <name evidence="15" type="ORF">VVD49_15805</name>
</gene>
<feature type="transmembrane region" description="Helical" evidence="14">
    <location>
        <begin position="349"/>
        <end position="369"/>
    </location>
</feature>
<evidence type="ECO:0000256" key="9">
    <source>
        <dbReference type="ARBA" id="ARBA00022989"/>
    </source>
</evidence>
<evidence type="ECO:0000256" key="11">
    <source>
        <dbReference type="ARBA" id="ARBA00023315"/>
    </source>
</evidence>
<evidence type="ECO:0000256" key="12">
    <source>
        <dbReference type="ARBA" id="ARBA00031030"/>
    </source>
</evidence>
<accession>A0ABU6K6H6</accession>
<evidence type="ECO:0000256" key="14">
    <source>
        <dbReference type="SAM" id="Phobius"/>
    </source>
</evidence>
<name>A0ABU6K6H6_9RHOO</name>
<feature type="transmembrane region" description="Helical" evidence="14">
    <location>
        <begin position="324"/>
        <end position="343"/>
    </location>
</feature>
<evidence type="ECO:0000313" key="15">
    <source>
        <dbReference type="EMBL" id="MEC5387194.1"/>
    </source>
</evidence>
<protein>
    <recommendedName>
        <fullName evidence="4">Probable alginate O-acetylase AlgI</fullName>
    </recommendedName>
    <alternativeName>
        <fullName evidence="12">Alginate biosynthesis protein AlgI</fullName>
    </alternativeName>
</protein>
<evidence type="ECO:0000256" key="2">
    <source>
        <dbReference type="ARBA" id="ARBA00005182"/>
    </source>
</evidence>
<keyword evidence="11 13" id="KW-0012">Acyltransferase</keyword>
<comment type="subcellular location">
    <subcellularLocation>
        <location evidence="1">Cell membrane</location>
        <topology evidence="1">Multi-pass membrane protein</topology>
    </subcellularLocation>
</comment>
<keyword evidence="16" id="KW-1185">Reference proteome</keyword>
<dbReference type="InterPro" id="IPR028362">
    <property type="entry name" value="AlgI"/>
</dbReference>
<dbReference type="InterPro" id="IPR004299">
    <property type="entry name" value="MBOAT_fam"/>
</dbReference>
<feature type="transmembrane region" description="Helical" evidence="14">
    <location>
        <begin position="389"/>
        <end position="407"/>
    </location>
</feature>
<dbReference type="Pfam" id="PF03062">
    <property type="entry name" value="MBOAT"/>
    <property type="match status" value="1"/>
</dbReference>
<comment type="pathway">
    <text evidence="2">Glycan biosynthesis; alginate biosynthesis.</text>
</comment>
<dbReference type="GO" id="GO:0016746">
    <property type="term" value="F:acyltransferase activity"/>
    <property type="evidence" value="ECO:0007669"/>
    <property type="project" value="UniProtKB-KW"/>
</dbReference>
<keyword evidence="5 13" id="KW-1003">Cell membrane</keyword>
<feature type="transmembrane region" description="Helical" evidence="14">
    <location>
        <begin position="43"/>
        <end position="64"/>
    </location>
</feature>
<dbReference type="EMBL" id="JAYXHS010000003">
    <property type="protein sequence ID" value="MEC5387194.1"/>
    <property type="molecule type" value="Genomic_DNA"/>
</dbReference>
<feature type="transmembrane region" description="Helical" evidence="14">
    <location>
        <begin position="413"/>
        <end position="432"/>
    </location>
</feature>
<evidence type="ECO:0000256" key="1">
    <source>
        <dbReference type="ARBA" id="ARBA00004651"/>
    </source>
</evidence>
<evidence type="ECO:0000256" key="3">
    <source>
        <dbReference type="ARBA" id="ARBA00010323"/>
    </source>
</evidence>
<comment type="caution">
    <text evidence="15">The sequence shown here is derived from an EMBL/GenBank/DDBJ whole genome shotgun (WGS) entry which is preliminary data.</text>
</comment>
<feature type="transmembrane region" description="Helical" evidence="14">
    <location>
        <begin position="7"/>
        <end position="23"/>
    </location>
</feature>
<comment type="similarity">
    <text evidence="3 13">Belongs to the membrane-bound acyltransferase family.</text>
</comment>
<evidence type="ECO:0000256" key="8">
    <source>
        <dbReference type="ARBA" id="ARBA00022841"/>
    </source>
</evidence>
<keyword evidence="10 13" id="KW-0472">Membrane</keyword>
<feature type="transmembrane region" description="Helical" evidence="14">
    <location>
        <begin position="439"/>
        <end position="463"/>
    </location>
</feature>
<evidence type="ECO:0000256" key="4">
    <source>
        <dbReference type="ARBA" id="ARBA00016084"/>
    </source>
</evidence>
<feature type="transmembrane region" description="Helical" evidence="14">
    <location>
        <begin position="182"/>
        <end position="201"/>
    </location>
</feature>
<feature type="transmembrane region" description="Helical" evidence="14">
    <location>
        <begin position="76"/>
        <end position="98"/>
    </location>
</feature>